<dbReference type="EMBL" id="OX460345">
    <property type="protein sequence ID" value="CAI9173705.1"/>
    <property type="molecule type" value="Genomic_DNA"/>
</dbReference>
<organism evidence="1 2">
    <name type="scientific">Rangifer tarandus platyrhynchus</name>
    <name type="common">Svalbard reindeer</name>
    <dbReference type="NCBI Taxonomy" id="3082113"/>
    <lineage>
        <taxon>Eukaryota</taxon>
        <taxon>Metazoa</taxon>
        <taxon>Chordata</taxon>
        <taxon>Craniata</taxon>
        <taxon>Vertebrata</taxon>
        <taxon>Euteleostomi</taxon>
        <taxon>Mammalia</taxon>
        <taxon>Eutheria</taxon>
        <taxon>Laurasiatheria</taxon>
        <taxon>Artiodactyla</taxon>
        <taxon>Ruminantia</taxon>
        <taxon>Pecora</taxon>
        <taxon>Cervidae</taxon>
        <taxon>Odocoileinae</taxon>
        <taxon>Rangifer</taxon>
    </lineage>
</organism>
<evidence type="ECO:0000313" key="2">
    <source>
        <dbReference type="Proteomes" id="UP001176941"/>
    </source>
</evidence>
<dbReference type="Proteomes" id="UP001176941">
    <property type="component" value="Chromosome 34"/>
</dbReference>
<gene>
    <name evidence="1" type="ORF">MRATA1EN1_LOCUS22667</name>
</gene>
<proteinExistence type="predicted"/>
<dbReference type="PROSITE" id="PS51257">
    <property type="entry name" value="PROKAR_LIPOPROTEIN"/>
    <property type="match status" value="1"/>
</dbReference>
<accession>A0ABN8ZJM6</accession>
<protein>
    <submittedName>
        <fullName evidence="1">Uncharacterized protein</fullName>
    </submittedName>
</protein>
<reference evidence="1" key="1">
    <citation type="submission" date="2023-04" db="EMBL/GenBank/DDBJ databases">
        <authorList>
            <consortium name="ELIXIR-Norway"/>
        </authorList>
    </citation>
    <scope>NUCLEOTIDE SEQUENCE [LARGE SCALE GENOMIC DNA]</scope>
</reference>
<name>A0ABN8ZJM6_RANTA</name>
<sequence>MLLKLGPFSNTLTYTLILLFKNSSASILPGGLGCFKLLRHVKAGFSLNALVPRKAVGWNTRAANSLQLKGHGDLSLCLGRVSSAFVLCSLKNAHSSFQV</sequence>
<keyword evidence="2" id="KW-1185">Reference proteome</keyword>
<evidence type="ECO:0000313" key="1">
    <source>
        <dbReference type="EMBL" id="CAI9173705.1"/>
    </source>
</evidence>